<sequence length="114" mass="12160">MITEKELGPVAVQWCSDAQPVTFAHLAAALAAAREGLDLLPLSKTEHRWLDAMLAGEDAEAWAAKNLEQRGIWTVPYQVGAIINELIIRPVSEDAGGRERGQALPGDPVGPPGP</sequence>
<protein>
    <submittedName>
        <fullName evidence="2">Uncharacterized protein</fullName>
    </submittedName>
</protein>
<feature type="region of interest" description="Disordered" evidence="1">
    <location>
        <begin position="94"/>
        <end position="114"/>
    </location>
</feature>
<reference evidence="2 3" key="1">
    <citation type="submission" date="2019-06" db="EMBL/GenBank/DDBJ databases">
        <title>Description of Kitasatospora acidophila sp. nov. isolated from pine grove soil, and reclassification of Streptomyces novaecaesareae to Kitasatospora novaeceasareae comb. nov.</title>
        <authorList>
            <person name="Kim M.J."/>
        </authorList>
    </citation>
    <scope>NUCLEOTIDE SEQUENCE [LARGE SCALE GENOMIC DNA]</scope>
    <source>
        <strain evidence="2 3">MMS16-CNU292</strain>
    </source>
</reference>
<accession>A0A540W8T4</accession>
<evidence type="ECO:0000313" key="3">
    <source>
        <dbReference type="Proteomes" id="UP000319103"/>
    </source>
</evidence>
<organism evidence="2 3">
    <name type="scientific">Kitasatospora acidiphila</name>
    <dbReference type="NCBI Taxonomy" id="2567942"/>
    <lineage>
        <taxon>Bacteria</taxon>
        <taxon>Bacillati</taxon>
        <taxon>Actinomycetota</taxon>
        <taxon>Actinomycetes</taxon>
        <taxon>Kitasatosporales</taxon>
        <taxon>Streptomycetaceae</taxon>
        <taxon>Kitasatospora</taxon>
    </lineage>
</organism>
<dbReference type="Proteomes" id="UP000319103">
    <property type="component" value="Unassembled WGS sequence"/>
</dbReference>
<keyword evidence="3" id="KW-1185">Reference proteome</keyword>
<evidence type="ECO:0000256" key="1">
    <source>
        <dbReference type="SAM" id="MobiDB-lite"/>
    </source>
</evidence>
<evidence type="ECO:0000313" key="2">
    <source>
        <dbReference type="EMBL" id="TQF05411.1"/>
    </source>
</evidence>
<gene>
    <name evidence="2" type="ORF">E6W39_28220</name>
</gene>
<proteinExistence type="predicted"/>
<comment type="caution">
    <text evidence="2">The sequence shown here is derived from an EMBL/GenBank/DDBJ whole genome shotgun (WGS) entry which is preliminary data.</text>
</comment>
<dbReference type="EMBL" id="VIGB01000003">
    <property type="protein sequence ID" value="TQF05411.1"/>
    <property type="molecule type" value="Genomic_DNA"/>
</dbReference>
<name>A0A540W8T4_9ACTN</name>
<dbReference type="RefSeq" id="WP_141635889.1">
    <property type="nucleotide sequence ID" value="NZ_VIGB01000003.1"/>
</dbReference>
<dbReference type="AlphaFoldDB" id="A0A540W8T4"/>